<dbReference type="Pfam" id="PF00535">
    <property type="entry name" value="Glycos_transf_2"/>
    <property type="match status" value="1"/>
</dbReference>
<keyword evidence="2" id="KW-0808">Transferase</keyword>
<dbReference type="InterPro" id="IPR001173">
    <property type="entry name" value="Glyco_trans_2-like"/>
</dbReference>
<dbReference type="SUPFAM" id="SSF53448">
    <property type="entry name" value="Nucleotide-diphospho-sugar transferases"/>
    <property type="match status" value="1"/>
</dbReference>
<protein>
    <submittedName>
        <fullName evidence="2">Glycosyltransferase</fullName>
    </submittedName>
</protein>
<evidence type="ECO:0000313" key="3">
    <source>
        <dbReference type="Proteomes" id="UP000438182"/>
    </source>
</evidence>
<name>A0A6I4P270_9MICO</name>
<feature type="domain" description="Glycosyltransferase 2-like" evidence="1">
    <location>
        <begin position="10"/>
        <end position="125"/>
    </location>
</feature>
<dbReference type="RefSeq" id="WP_160422568.1">
    <property type="nucleotide sequence ID" value="NZ_WSTA01000004.1"/>
</dbReference>
<sequence>MGDSPAPLVSVVIPAYNAERTIGETLAALAAQRLDAPWEILVCDNGSSDDTAGVIDEWRDRLPPVTIVDASHRRGPSAAMNTGARTSRAEFLVYCDADDVVADDWLETFVEALRTTPYVGGHVEYDRLRAEGSISVSWNDAGPFVFTLPAMPGLAATGSGNFGIRRDLYLEVGGFEEALESCEDADFSWRVQLTGAPLVICDTMYHVRTRQSLRSIARQGYHWGAYQPTLRRRWALVAAAVADDAAAAPAAAGTAASSTPPAEAERRPNPIVRYSRTIARRIREGRVRSLAADVTWQTAHRLGRTFGKVDESVEQIPASPAIAARVRELRADPWRTAGSERTV</sequence>
<dbReference type="AlphaFoldDB" id="A0A6I4P270"/>
<dbReference type="PANTHER" id="PTHR43685">
    <property type="entry name" value="GLYCOSYLTRANSFERASE"/>
    <property type="match status" value="1"/>
</dbReference>
<dbReference type="InterPro" id="IPR050834">
    <property type="entry name" value="Glycosyltransf_2"/>
</dbReference>
<reference evidence="2 3" key="1">
    <citation type="submission" date="2019-12" db="EMBL/GenBank/DDBJ databases">
        <authorList>
            <person name="Kim Y.S."/>
        </authorList>
    </citation>
    <scope>NUCLEOTIDE SEQUENCE [LARGE SCALE GENOMIC DNA]</scope>
    <source>
        <strain evidence="2 3">MMS17-SY077</strain>
    </source>
</reference>
<dbReference type="Proteomes" id="UP000438182">
    <property type="component" value="Unassembled WGS sequence"/>
</dbReference>
<dbReference type="InterPro" id="IPR029044">
    <property type="entry name" value="Nucleotide-diphossugar_trans"/>
</dbReference>
<dbReference type="Gene3D" id="3.90.550.10">
    <property type="entry name" value="Spore Coat Polysaccharide Biosynthesis Protein SpsA, Chain A"/>
    <property type="match status" value="1"/>
</dbReference>
<organism evidence="2 3">
    <name type="scientific">Agromyces seonyuensis</name>
    <dbReference type="NCBI Taxonomy" id="2662446"/>
    <lineage>
        <taxon>Bacteria</taxon>
        <taxon>Bacillati</taxon>
        <taxon>Actinomycetota</taxon>
        <taxon>Actinomycetes</taxon>
        <taxon>Micrococcales</taxon>
        <taxon>Microbacteriaceae</taxon>
        <taxon>Agromyces</taxon>
    </lineage>
</organism>
<dbReference type="PANTHER" id="PTHR43685:SF12">
    <property type="entry name" value="GLYCOSYL TRANSFERASE FAMILY 2"/>
    <property type="match status" value="1"/>
</dbReference>
<keyword evidence="3" id="KW-1185">Reference proteome</keyword>
<gene>
    <name evidence="2" type="ORF">GB864_01620</name>
</gene>
<proteinExistence type="predicted"/>
<dbReference type="GO" id="GO:0016740">
    <property type="term" value="F:transferase activity"/>
    <property type="evidence" value="ECO:0007669"/>
    <property type="project" value="UniProtKB-KW"/>
</dbReference>
<evidence type="ECO:0000313" key="2">
    <source>
        <dbReference type="EMBL" id="MWB97264.1"/>
    </source>
</evidence>
<comment type="caution">
    <text evidence="2">The sequence shown here is derived from an EMBL/GenBank/DDBJ whole genome shotgun (WGS) entry which is preliminary data.</text>
</comment>
<evidence type="ECO:0000259" key="1">
    <source>
        <dbReference type="Pfam" id="PF00535"/>
    </source>
</evidence>
<dbReference type="EMBL" id="WSTA01000004">
    <property type="protein sequence ID" value="MWB97264.1"/>
    <property type="molecule type" value="Genomic_DNA"/>
</dbReference>
<accession>A0A6I4P270</accession>